<dbReference type="GO" id="GO:0051607">
    <property type="term" value="P:defense response to virus"/>
    <property type="evidence" value="ECO:0007669"/>
    <property type="project" value="UniProtKB-KW"/>
</dbReference>
<sequence>MKDCLPQNLRELLITPSILIEYTFCPRFIYFMFSLDIPQREGNRFKVVKGRNIHREKAAANKEYLRKKLGIIEKQSEVYLASDRYHLRGIVDEVLTFSDGTMASLDYKYSQYKEINYRTHKIQAICYTLLIEDNYKRKSRKAFIVYTRSKNKLIEFDFTDKDRAEIKSMIENVLHIIKSGFFPKKTASQKRCSDCTFNKICV</sequence>
<dbReference type="RefSeq" id="WP_012662916.1">
    <property type="nucleotide sequence ID" value="NC_012108.1"/>
</dbReference>
<dbReference type="InterPro" id="IPR013343">
    <property type="entry name" value="CRISPR-assoc_prot_Cas4"/>
</dbReference>
<dbReference type="InterPro" id="IPR051827">
    <property type="entry name" value="Cas4_exonuclease"/>
</dbReference>
<dbReference type="InterPro" id="IPR022765">
    <property type="entry name" value="Dna2/Cas4_DUF83"/>
</dbReference>
<dbReference type="NCBIfam" id="TIGR00372">
    <property type="entry name" value="cas4"/>
    <property type="match status" value="1"/>
</dbReference>
<evidence type="ECO:0000256" key="10">
    <source>
        <dbReference type="ARBA" id="ARBA00023014"/>
    </source>
</evidence>
<evidence type="ECO:0000256" key="13">
    <source>
        <dbReference type="RuleBase" id="RU365022"/>
    </source>
</evidence>
<dbReference type="GO" id="GO:0051536">
    <property type="term" value="F:iron-sulfur cluster binding"/>
    <property type="evidence" value="ECO:0007669"/>
    <property type="project" value="UniProtKB-KW"/>
</dbReference>
<comment type="cofactor">
    <cofactor evidence="13">
        <name>iron-sulfur cluster</name>
        <dbReference type="ChEBI" id="CHEBI:30408"/>
    </cofactor>
</comment>
<dbReference type="AlphaFoldDB" id="C0QHV9"/>
<dbReference type="EMBL" id="CP001087">
    <property type="protein sequence ID" value="ACN13667.1"/>
    <property type="molecule type" value="Genomic_DNA"/>
</dbReference>
<dbReference type="STRING" id="177437.HRM2_05530"/>
<keyword evidence="12 13" id="KW-0464">Manganese</keyword>
<keyword evidence="6 13" id="KW-0479">Metal-binding</keyword>
<gene>
    <name evidence="15" type="ordered locus">HRM2_05530</name>
</gene>
<evidence type="ECO:0000256" key="9">
    <source>
        <dbReference type="ARBA" id="ARBA00023004"/>
    </source>
</evidence>
<keyword evidence="11 13" id="KW-0051">Antiviral defense</keyword>
<dbReference type="EC" id="3.1.12.1" evidence="3 13"/>
<evidence type="ECO:0000256" key="12">
    <source>
        <dbReference type="ARBA" id="ARBA00023211"/>
    </source>
</evidence>
<dbReference type="PANTHER" id="PTHR36531:SF6">
    <property type="entry name" value="DNA REPLICATION ATP-DEPENDENT HELICASE_NUCLEASE DNA2"/>
    <property type="match status" value="1"/>
</dbReference>
<name>C0QHV9_DESAH</name>
<keyword evidence="9 13" id="KW-0408">Iron</keyword>
<dbReference type="Pfam" id="PF01930">
    <property type="entry name" value="Cas_Cas4"/>
    <property type="match status" value="1"/>
</dbReference>
<keyword evidence="7 13" id="KW-0378">Hydrolase</keyword>
<keyword evidence="5 13" id="KW-0540">Nuclease</keyword>
<evidence type="ECO:0000256" key="7">
    <source>
        <dbReference type="ARBA" id="ARBA00022801"/>
    </source>
</evidence>
<evidence type="ECO:0000256" key="2">
    <source>
        <dbReference type="ARBA" id="ARBA00009189"/>
    </source>
</evidence>
<comment type="cofactor">
    <cofactor evidence="1">
        <name>[4Fe-4S] cluster</name>
        <dbReference type="ChEBI" id="CHEBI:49883"/>
    </cofactor>
</comment>
<dbReference type="KEGG" id="dat:HRM2_05530"/>
<comment type="similarity">
    <text evidence="2 13">Belongs to the CRISPR-associated exonuclease Cas4 family.</text>
</comment>
<protein>
    <recommendedName>
        <fullName evidence="4 13">CRISPR-associated exonuclease Cas4</fullName>
        <ecNumber evidence="3 13">3.1.12.1</ecNumber>
    </recommendedName>
</protein>
<keyword evidence="10 13" id="KW-0411">Iron-sulfur</keyword>
<dbReference type="InterPro" id="IPR011604">
    <property type="entry name" value="PDDEXK-like_dom_sf"/>
</dbReference>
<feature type="domain" description="DUF83" evidence="14">
    <location>
        <begin position="21"/>
        <end position="202"/>
    </location>
</feature>
<dbReference type="Gene3D" id="3.90.320.10">
    <property type="match status" value="1"/>
</dbReference>
<accession>C0QHV9</accession>
<reference evidence="15 16" key="1">
    <citation type="journal article" date="2009" name="Environ. Microbiol.">
        <title>Genome sequence of Desulfobacterium autotrophicum HRM2, a marine sulfate reducer oxidizing organic carbon completely to carbon dioxide.</title>
        <authorList>
            <person name="Strittmatter A.W."/>
            <person name="Liesegang H."/>
            <person name="Rabus R."/>
            <person name="Decker I."/>
            <person name="Amann J."/>
            <person name="Andres S."/>
            <person name="Henne A."/>
            <person name="Fricke W.F."/>
            <person name="Martinez-Arias R."/>
            <person name="Bartels D."/>
            <person name="Goesmann A."/>
            <person name="Krause L."/>
            <person name="Puehler A."/>
            <person name="Klenk H.P."/>
            <person name="Richter M."/>
            <person name="Schuler M."/>
            <person name="Gloeckner F.O."/>
            <person name="Meyerdierks A."/>
            <person name="Gottschalk G."/>
            <person name="Amann R."/>
        </authorList>
    </citation>
    <scope>NUCLEOTIDE SEQUENCE [LARGE SCALE GENOMIC DNA]</scope>
    <source>
        <strain evidence="16">ATCC 43914 / DSM 3382 / HRM2</strain>
    </source>
</reference>
<proteinExistence type="inferred from homology"/>
<dbReference type="OrthoDB" id="9781776at2"/>
<keyword evidence="8 13" id="KW-0269">Exonuclease</keyword>
<evidence type="ECO:0000313" key="16">
    <source>
        <dbReference type="Proteomes" id="UP000000442"/>
    </source>
</evidence>
<dbReference type="eggNOG" id="COG1468">
    <property type="taxonomic scope" value="Bacteria"/>
</dbReference>
<evidence type="ECO:0000256" key="3">
    <source>
        <dbReference type="ARBA" id="ARBA00012768"/>
    </source>
</evidence>
<evidence type="ECO:0000256" key="4">
    <source>
        <dbReference type="ARBA" id="ARBA00020049"/>
    </source>
</evidence>
<comment type="function">
    <text evidence="13">CRISPR (clustered regularly interspaced short palindromic repeat) is an adaptive immune system that provides protection against mobile genetic elements (viruses, transposable elements and conjugative plasmids). CRISPR clusters contain sequences complementary to antecedent mobile elements and target invading nucleic acids. CRISPR clusters are transcribed and processed into CRISPR RNA (crRNA).</text>
</comment>
<evidence type="ECO:0000259" key="14">
    <source>
        <dbReference type="Pfam" id="PF01930"/>
    </source>
</evidence>
<dbReference type="HOGENOM" id="CLU_102055_0_0_7"/>
<keyword evidence="16" id="KW-1185">Reference proteome</keyword>
<evidence type="ECO:0000256" key="1">
    <source>
        <dbReference type="ARBA" id="ARBA00001966"/>
    </source>
</evidence>
<evidence type="ECO:0000313" key="15">
    <source>
        <dbReference type="EMBL" id="ACN13667.1"/>
    </source>
</evidence>
<evidence type="ECO:0000256" key="5">
    <source>
        <dbReference type="ARBA" id="ARBA00022722"/>
    </source>
</evidence>
<evidence type="ECO:0000256" key="6">
    <source>
        <dbReference type="ARBA" id="ARBA00022723"/>
    </source>
</evidence>
<dbReference type="PANTHER" id="PTHR36531">
    <property type="entry name" value="CRISPR-ASSOCIATED EXONUCLEASE CAS4"/>
    <property type="match status" value="1"/>
</dbReference>
<evidence type="ECO:0000256" key="8">
    <source>
        <dbReference type="ARBA" id="ARBA00022839"/>
    </source>
</evidence>
<organism evidence="15 16">
    <name type="scientific">Desulforapulum autotrophicum (strain ATCC 43914 / DSM 3382 / VKM B-1955 / HRM2)</name>
    <name type="common">Desulfobacterium autotrophicum</name>
    <dbReference type="NCBI Taxonomy" id="177437"/>
    <lineage>
        <taxon>Bacteria</taxon>
        <taxon>Pseudomonadati</taxon>
        <taxon>Thermodesulfobacteriota</taxon>
        <taxon>Desulfobacteria</taxon>
        <taxon>Desulfobacterales</taxon>
        <taxon>Desulfobacteraceae</taxon>
        <taxon>Desulforapulum</taxon>
    </lineage>
</organism>
<evidence type="ECO:0000256" key="11">
    <source>
        <dbReference type="ARBA" id="ARBA00023118"/>
    </source>
</evidence>
<dbReference type="GO" id="GO:0004527">
    <property type="term" value="F:exonuclease activity"/>
    <property type="evidence" value="ECO:0007669"/>
    <property type="project" value="UniProtKB-KW"/>
</dbReference>
<dbReference type="GO" id="GO:0046872">
    <property type="term" value="F:metal ion binding"/>
    <property type="evidence" value="ECO:0007669"/>
    <property type="project" value="UniProtKB-KW"/>
</dbReference>
<comment type="cofactor">
    <cofactor evidence="13">
        <name>Mg(2+)</name>
        <dbReference type="ChEBI" id="CHEBI:18420"/>
    </cofactor>
    <cofactor evidence="13">
        <name>Mn(2+)</name>
        <dbReference type="ChEBI" id="CHEBI:29035"/>
    </cofactor>
    <text evidence="13">Mg(2+) or Mn(2+) required for ssDNA cleavage activity.</text>
</comment>
<dbReference type="Proteomes" id="UP000000442">
    <property type="component" value="Chromosome"/>
</dbReference>